<reference evidence="1 2" key="1">
    <citation type="submission" date="2021-01" db="EMBL/GenBank/DDBJ databases">
        <title>Genomic Encyclopedia of Type Strains, Phase IV (KMG-IV): sequencing the most valuable type-strain genomes for metagenomic binning, comparative biology and taxonomic classification.</title>
        <authorList>
            <person name="Goeker M."/>
        </authorList>
    </citation>
    <scope>NUCLEOTIDE SEQUENCE [LARGE SCALE GENOMIC DNA]</scope>
    <source>
        <strain evidence="1 2">DSM 27382</strain>
    </source>
</reference>
<protein>
    <submittedName>
        <fullName evidence="1">Uncharacterized protein</fullName>
    </submittedName>
</protein>
<comment type="caution">
    <text evidence="1">The sequence shown here is derived from an EMBL/GenBank/DDBJ whole genome shotgun (WGS) entry which is preliminary data.</text>
</comment>
<evidence type="ECO:0000313" key="1">
    <source>
        <dbReference type="EMBL" id="MBM7642473.1"/>
    </source>
</evidence>
<name>A0ABS2PRA8_9STRE</name>
<gene>
    <name evidence="1" type="ORF">JOC28_000770</name>
</gene>
<dbReference type="RefSeq" id="WP_205009319.1">
    <property type="nucleotide sequence ID" value="NZ_JAFBEH010000012.1"/>
</dbReference>
<dbReference type="EMBL" id="JAFBEH010000012">
    <property type="protein sequence ID" value="MBM7642473.1"/>
    <property type="molecule type" value="Genomic_DNA"/>
</dbReference>
<proteinExistence type="predicted"/>
<sequence length="89" mass="10268">MKATTIEKLAHELVEVKNNLELQSVSIDMLGGYNKPNNRELLTIYLYKMTEVLYDNLQNVSHKIDDVVCELYQAAENLKITEDTKLKHS</sequence>
<organism evidence="1 2">
    <name type="scientific">Streptococcus loxodontisalivarius</name>
    <dbReference type="NCBI Taxonomy" id="1349415"/>
    <lineage>
        <taxon>Bacteria</taxon>
        <taxon>Bacillati</taxon>
        <taxon>Bacillota</taxon>
        <taxon>Bacilli</taxon>
        <taxon>Lactobacillales</taxon>
        <taxon>Streptococcaceae</taxon>
        <taxon>Streptococcus</taxon>
    </lineage>
</organism>
<accession>A0ABS2PRA8</accession>
<keyword evidence="2" id="KW-1185">Reference proteome</keyword>
<dbReference type="Proteomes" id="UP000697472">
    <property type="component" value="Unassembled WGS sequence"/>
</dbReference>
<evidence type="ECO:0000313" key="2">
    <source>
        <dbReference type="Proteomes" id="UP000697472"/>
    </source>
</evidence>